<dbReference type="InterPro" id="IPR057084">
    <property type="entry name" value="Int_N"/>
</dbReference>
<dbReference type="GO" id="GO:0006310">
    <property type="term" value="P:DNA recombination"/>
    <property type="evidence" value="ECO:0007669"/>
    <property type="project" value="UniProtKB-KW"/>
</dbReference>
<dbReference type="InterPro" id="IPR013762">
    <property type="entry name" value="Integrase-like_cat_sf"/>
</dbReference>
<feature type="domain" description="Core-binding (CB)" evidence="5">
    <location>
        <begin position="53"/>
        <end position="136"/>
    </location>
</feature>
<dbReference type="PROSITE" id="PS51900">
    <property type="entry name" value="CB"/>
    <property type="match status" value="1"/>
</dbReference>
<dbReference type="PANTHER" id="PTHR30349">
    <property type="entry name" value="PHAGE INTEGRASE-RELATED"/>
    <property type="match status" value="1"/>
</dbReference>
<dbReference type="Gene3D" id="1.10.443.10">
    <property type="entry name" value="Intergrase catalytic core"/>
    <property type="match status" value="1"/>
</dbReference>
<dbReference type="InterPro" id="IPR050090">
    <property type="entry name" value="Tyrosine_recombinase_XerCD"/>
</dbReference>
<dbReference type="AlphaFoldDB" id="X1KPX7"/>
<comment type="caution">
    <text evidence="6">The sequence shown here is derived from an EMBL/GenBank/DDBJ whole genome shotgun (WGS) entry which is preliminary data.</text>
</comment>
<dbReference type="InterPro" id="IPR011010">
    <property type="entry name" value="DNA_brk_join_enz"/>
</dbReference>
<dbReference type="InterPro" id="IPR010998">
    <property type="entry name" value="Integrase_recombinase_N"/>
</dbReference>
<name>X1KPX7_9ZZZZ</name>
<dbReference type="Pfam" id="PF24624">
    <property type="entry name" value="Int_N"/>
    <property type="match status" value="1"/>
</dbReference>
<dbReference type="InterPro" id="IPR002104">
    <property type="entry name" value="Integrase_catalytic"/>
</dbReference>
<sequence length="226" mass="26789">MSISRHGKIFWLDIRIKGKRIRRSLRTEKRNEALARYAPLREKLLEKHLEKRVEFSDFCNQYLEWAWSSKPKIALKEKQRLRRIQDFFQDLKIVYLDDITPYHIEKLKADLLARGLKKSTINGWLQILRGMFYRAIDWEVYSKPNPLKKVRFLKAQRAVQGLSREDLARVLEAAKVIQDAPLSQLQKIFYDLVIFGLNTGMRRSEVLNLTWKSVKDDSVEIMGKGR</sequence>
<keyword evidence="3" id="KW-0233">DNA recombination</keyword>
<feature type="domain" description="Tyr recombinase" evidence="4">
    <location>
        <begin position="157"/>
        <end position="226"/>
    </location>
</feature>
<dbReference type="GO" id="GO:0003677">
    <property type="term" value="F:DNA binding"/>
    <property type="evidence" value="ECO:0007669"/>
    <property type="project" value="UniProtKB-KW"/>
</dbReference>
<evidence type="ECO:0000259" key="4">
    <source>
        <dbReference type="PROSITE" id="PS51898"/>
    </source>
</evidence>
<evidence type="ECO:0000259" key="5">
    <source>
        <dbReference type="PROSITE" id="PS51900"/>
    </source>
</evidence>
<evidence type="ECO:0000256" key="2">
    <source>
        <dbReference type="ARBA" id="ARBA00023125"/>
    </source>
</evidence>
<evidence type="ECO:0000256" key="1">
    <source>
        <dbReference type="ARBA" id="ARBA00008857"/>
    </source>
</evidence>
<accession>X1KPX7</accession>
<dbReference type="PANTHER" id="PTHR30349:SF64">
    <property type="entry name" value="PROPHAGE INTEGRASE INTD-RELATED"/>
    <property type="match status" value="1"/>
</dbReference>
<keyword evidence="2" id="KW-0238">DNA-binding</keyword>
<dbReference type="PROSITE" id="PS51898">
    <property type="entry name" value="TYR_RECOMBINASE"/>
    <property type="match status" value="1"/>
</dbReference>
<reference evidence="6" key="1">
    <citation type="journal article" date="2014" name="Front. Microbiol.">
        <title>High frequency of phylogenetically diverse reductive dehalogenase-homologous genes in deep subseafloor sedimentary metagenomes.</title>
        <authorList>
            <person name="Kawai M."/>
            <person name="Futagami T."/>
            <person name="Toyoda A."/>
            <person name="Takaki Y."/>
            <person name="Nishi S."/>
            <person name="Hori S."/>
            <person name="Arai W."/>
            <person name="Tsubouchi T."/>
            <person name="Morono Y."/>
            <person name="Uchiyama I."/>
            <person name="Ito T."/>
            <person name="Fujiyama A."/>
            <person name="Inagaki F."/>
            <person name="Takami H."/>
        </authorList>
    </citation>
    <scope>NUCLEOTIDE SEQUENCE</scope>
    <source>
        <strain evidence="6">Expedition CK06-06</strain>
    </source>
</reference>
<evidence type="ECO:0000313" key="6">
    <source>
        <dbReference type="EMBL" id="GAH84053.1"/>
    </source>
</evidence>
<proteinExistence type="inferred from homology"/>
<evidence type="ECO:0000256" key="3">
    <source>
        <dbReference type="ARBA" id="ARBA00023172"/>
    </source>
</evidence>
<dbReference type="InterPro" id="IPR044068">
    <property type="entry name" value="CB"/>
</dbReference>
<gene>
    <name evidence="6" type="ORF">S03H2_59671</name>
</gene>
<comment type="similarity">
    <text evidence="1">Belongs to the 'phage' integrase family.</text>
</comment>
<dbReference type="GO" id="GO:0015074">
    <property type="term" value="P:DNA integration"/>
    <property type="evidence" value="ECO:0007669"/>
    <property type="project" value="InterPro"/>
</dbReference>
<evidence type="ECO:0008006" key="7">
    <source>
        <dbReference type="Google" id="ProtNLM"/>
    </source>
</evidence>
<dbReference type="EMBL" id="BARU01038380">
    <property type="protein sequence ID" value="GAH84053.1"/>
    <property type="molecule type" value="Genomic_DNA"/>
</dbReference>
<dbReference type="SUPFAM" id="SSF56349">
    <property type="entry name" value="DNA breaking-rejoining enzymes"/>
    <property type="match status" value="1"/>
</dbReference>
<dbReference type="Gene3D" id="1.10.150.130">
    <property type="match status" value="1"/>
</dbReference>
<organism evidence="6">
    <name type="scientific">marine sediment metagenome</name>
    <dbReference type="NCBI Taxonomy" id="412755"/>
    <lineage>
        <taxon>unclassified sequences</taxon>
        <taxon>metagenomes</taxon>
        <taxon>ecological metagenomes</taxon>
    </lineage>
</organism>
<protein>
    <recommendedName>
        <fullName evidence="7">Core-binding (CB) domain-containing protein</fullName>
    </recommendedName>
</protein>